<gene>
    <name evidence="13" type="ORF">KIL84_001829</name>
</gene>
<dbReference type="Proteomes" id="UP000827986">
    <property type="component" value="Unassembled WGS sequence"/>
</dbReference>
<dbReference type="SUPFAM" id="SSF56752">
    <property type="entry name" value="D-aminoacid aminotransferase-like PLP-dependent enzymes"/>
    <property type="match status" value="1"/>
</dbReference>
<comment type="caution">
    <text evidence="13">The sequence shown here is derived from an EMBL/GenBank/DDBJ whole genome shotgun (WGS) entry which is preliminary data.</text>
</comment>
<dbReference type="InterPro" id="IPR036038">
    <property type="entry name" value="Aminotransferase-like"/>
</dbReference>
<name>A0A9D3XKP0_9SAUR</name>
<dbReference type="Pfam" id="PF01531">
    <property type="entry name" value="Glyco_transf_11"/>
    <property type="match status" value="1"/>
</dbReference>
<keyword evidence="9" id="KW-0325">Glycoprotein</keyword>
<keyword evidence="9" id="KW-0333">Golgi apparatus</keyword>
<evidence type="ECO:0000256" key="11">
    <source>
        <dbReference type="SAM" id="MobiDB-lite"/>
    </source>
</evidence>
<dbReference type="AlphaFoldDB" id="A0A9D3XKP0"/>
<dbReference type="EC" id="2.4.1.-" evidence="9"/>
<evidence type="ECO:0000256" key="2">
    <source>
        <dbReference type="ARBA" id="ARBA00004922"/>
    </source>
</evidence>
<evidence type="ECO:0000256" key="10">
    <source>
        <dbReference type="SAM" id="Coils"/>
    </source>
</evidence>
<keyword evidence="3 9" id="KW-0328">Glycosyltransferase</keyword>
<evidence type="ECO:0000313" key="14">
    <source>
        <dbReference type="Proteomes" id="UP000827986"/>
    </source>
</evidence>
<feature type="region of interest" description="Disordered" evidence="11">
    <location>
        <begin position="732"/>
        <end position="752"/>
    </location>
</feature>
<comment type="subcellular location">
    <subcellularLocation>
        <location evidence="1 9">Golgi apparatus</location>
        <location evidence="1 9">Golgi stack membrane</location>
        <topology evidence="1 9">Single-pass type II membrane protein</topology>
    </subcellularLocation>
</comment>
<proteinExistence type="inferred from homology"/>
<dbReference type="PANTHER" id="PTHR11927">
    <property type="entry name" value="GALACTOSIDE 2-L-FUCOSYLTRANSFERASE"/>
    <property type="match status" value="1"/>
</dbReference>
<dbReference type="InterPro" id="IPR018247">
    <property type="entry name" value="EF_Hand_1_Ca_BS"/>
</dbReference>
<evidence type="ECO:0000256" key="8">
    <source>
        <dbReference type="ARBA" id="ARBA00043729"/>
    </source>
</evidence>
<keyword evidence="10" id="KW-0175">Coiled coil</keyword>
<protein>
    <recommendedName>
        <fullName evidence="9">L-Fucosyltransferase</fullName>
        <ecNumber evidence="9">2.4.1.-</ecNumber>
    </recommendedName>
</protein>
<dbReference type="CDD" id="cd11301">
    <property type="entry name" value="Fut1_Fut2_like"/>
    <property type="match status" value="1"/>
</dbReference>
<comment type="catalytic activity">
    <reaction evidence="8">
        <text>a ganglioside GM1 + GDP-beta-L-fucose = a ganglioside Fuc-GM1 + GDP + H(+)</text>
        <dbReference type="Rhea" id="RHEA:48292"/>
        <dbReference type="ChEBI" id="CHEBI:15378"/>
        <dbReference type="ChEBI" id="CHEBI:57273"/>
        <dbReference type="ChEBI" id="CHEBI:58189"/>
        <dbReference type="ChEBI" id="CHEBI:82639"/>
        <dbReference type="ChEBI" id="CHEBI:90189"/>
    </reaction>
    <physiologicalReaction direction="left-to-right" evidence="8">
        <dbReference type="Rhea" id="RHEA:48293"/>
    </physiologicalReaction>
</comment>
<keyword evidence="4 9" id="KW-0808">Transferase</keyword>
<feature type="coiled-coil region" evidence="10">
    <location>
        <begin position="247"/>
        <end position="288"/>
    </location>
</feature>
<dbReference type="PROSITE" id="PS00018">
    <property type="entry name" value="EF_HAND_1"/>
    <property type="match status" value="1"/>
</dbReference>
<dbReference type="Gene3D" id="1.10.238.10">
    <property type="entry name" value="EF-hand"/>
    <property type="match status" value="1"/>
</dbReference>
<keyword evidence="6" id="KW-0106">Calcium</keyword>
<dbReference type="InterPro" id="IPR043131">
    <property type="entry name" value="BCAT-like_N"/>
</dbReference>
<evidence type="ECO:0000256" key="6">
    <source>
        <dbReference type="ARBA" id="ARBA00022837"/>
    </source>
</evidence>
<dbReference type="Pfam" id="PF25434">
    <property type="entry name" value="NUCB1_N"/>
    <property type="match status" value="1"/>
</dbReference>
<evidence type="ECO:0000256" key="5">
    <source>
        <dbReference type="ARBA" id="ARBA00022723"/>
    </source>
</evidence>
<sequence>MRKGPRDFVCWTRGTGPINSVDVKSQQMRVHASSSSRTPETMPLSWLLAAVLFAAAAPVPIDRPKAEKKAEETPPEPPDTGLYYHRYLQEVINVLETDGHFREKLQAANAEDIKDLENYDAAHHEEFKRYEMLKEHERREYLKSLDEEKRRAEEARFQELRQKHKEHPKINVPLEKVYDPRNEEDDMLEMEEERLRMREHVMKNVDLNQDRLVTLEEFLKSTEKKEFNEAGGWETVDETQVYSEAELQRFEAELAAQEAELGRRAEQLRRQHQDLQEQQVRLDAQKKEYQQPSRSLRRVHTFGKRENSIKRDPNAPVVIRGWLCKQPKPKPEVGQLQFGKHFTDHMLTVEWDRERGWGQPHIKPFQHLSLHPASSALHYAVELFEGLKAFRGQDQRVRLFRPLLNMERMSRSAARASLPSSYSEEACNFREKVQRDGYNLYFSESHKVPVSLRPAEGPPGRGRPAPRLFHFLPMVSRVPVEPVLLEYDFYGDPPLDVESSDPLSMMGRLSRLGDIYDALVDIHDDTALTASSGNTARVAAKDRAKAFSSFKFLVSLVVWYDILFEIYMTSKQLQAKEFDISDVINQLGETKKFLVGRRSDADFEKTLADAGELAEELDVPALLEPDPIHIRKKRKQFTSQNTTPKQMMERGLTLEQALQHGESKDIGAFDLCNELQGWDLLPSSPLGAMTASDSWVPFRLPLQLSLYLLAIMTFSFLIHLRSWFSTERQRLHSPNATDRSPTTHPTTTPATEQGMWTVNSAGRLGNQMGEYATLYALAKMNGRQAYILPEMHQQLAPLFRITLPVLSSDVVWSVPWRNYGLHDWMSEEYRHIKGKYVRLTGYSCSWTFYHHLRQEILQEFSFHDHVKEEANRYLAGLRGQRRNVTYVGVHVRRGDYVRVMTKKWKGVVADKAYLEKAMGYFRAKYQEPVFVVTSNGMEWCRENIDTSRGDVYFSGDGKESSPGRDFALLAHCNHTIMTIGTLGIWAGYLVGGETIYLANYMLPDSPFLKIFKPEAAFLPEWIGIDADLSPLQRGTSG</sequence>
<evidence type="ECO:0000313" key="13">
    <source>
        <dbReference type="EMBL" id="KAH1180895.1"/>
    </source>
</evidence>
<organism evidence="13 14">
    <name type="scientific">Mauremys mutica</name>
    <name type="common">yellowpond turtle</name>
    <dbReference type="NCBI Taxonomy" id="74926"/>
    <lineage>
        <taxon>Eukaryota</taxon>
        <taxon>Metazoa</taxon>
        <taxon>Chordata</taxon>
        <taxon>Craniata</taxon>
        <taxon>Vertebrata</taxon>
        <taxon>Euteleostomi</taxon>
        <taxon>Archelosauria</taxon>
        <taxon>Testudinata</taxon>
        <taxon>Testudines</taxon>
        <taxon>Cryptodira</taxon>
        <taxon>Durocryptodira</taxon>
        <taxon>Testudinoidea</taxon>
        <taxon>Geoemydidae</taxon>
        <taxon>Geoemydinae</taxon>
        <taxon>Mauremys</taxon>
    </lineage>
</organism>
<comment type="pathway">
    <text evidence="2 9">Protein modification; protein glycosylation.</text>
</comment>
<evidence type="ECO:0000256" key="4">
    <source>
        <dbReference type="ARBA" id="ARBA00022679"/>
    </source>
</evidence>
<evidence type="ECO:0000256" key="3">
    <source>
        <dbReference type="ARBA" id="ARBA00022676"/>
    </source>
</evidence>
<feature type="domain" description="NUCB1-like N-terminal" evidence="12">
    <location>
        <begin position="62"/>
        <end position="167"/>
    </location>
</feature>
<reference evidence="13" key="1">
    <citation type="submission" date="2021-09" db="EMBL/GenBank/DDBJ databases">
        <title>The genome of Mauremys mutica provides insights into the evolution of semi-aquatic lifestyle.</title>
        <authorList>
            <person name="Gong S."/>
            <person name="Gao Y."/>
        </authorList>
    </citation>
    <scope>NUCLEOTIDE SEQUENCE</scope>
    <source>
        <strain evidence="13">MM-2020</strain>
        <tissue evidence="13">Muscle</tissue>
    </source>
</reference>
<evidence type="ECO:0000256" key="7">
    <source>
        <dbReference type="ARBA" id="ARBA00022968"/>
    </source>
</evidence>
<dbReference type="InterPro" id="IPR057576">
    <property type="entry name" value="NUCB1_N"/>
</dbReference>
<dbReference type="InterPro" id="IPR011992">
    <property type="entry name" value="EF-hand-dom_pair"/>
</dbReference>
<dbReference type="GO" id="GO:0046872">
    <property type="term" value="F:metal ion binding"/>
    <property type="evidence" value="ECO:0007669"/>
    <property type="project" value="UniProtKB-KW"/>
</dbReference>
<dbReference type="SUPFAM" id="SSF47473">
    <property type="entry name" value="EF-hand"/>
    <property type="match status" value="1"/>
</dbReference>
<accession>A0A9D3XKP0</accession>
<keyword evidence="5" id="KW-0479">Metal-binding</keyword>
<evidence type="ECO:0000256" key="1">
    <source>
        <dbReference type="ARBA" id="ARBA00004447"/>
    </source>
</evidence>
<dbReference type="InterPro" id="IPR002516">
    <property type="entry name" value="Glyco_trans_11"/>
</dbReference>
<evidence type="ECO:0000259" key="12">
    <source>
        <dbReference type="Pfam" id="PF25434"/>
    </source>
</evidence>
<comment type="similarity">
    <text evidence="9">Belongs to the glycosyltransferase 11 family.</text>
</comment>
<keyword evidence="14" id="KW-1185">Reference proteome</keyword>
<dbReference type="PANTHER" id="PTHR11927:SF9">
    <property type="entry name" value="L-FUCOSYLTRANSFERASE"/>
    <property type="match status" value="1"/>
</dbReference>
<keyword evidence="7 9" id="KW-0735">Signal-anchor</keyword>
<dbReference type="GO" id="GO:0005975">
    <property type="term" value="P:carbohydrate metabolic process"/>
    <property type="evidence" value="ECO:0007669"/>
    <property type="project" value="InterPro"/>
</dbReference>
<evidence type="ECO:0000256" key="9">
    <source>
        <dbReference type="RuleBase" id="RU363129"/>
    </source>
</evidence>
<dbReference type="GO" id="GO:0008107">
    <property type="term" value="F:galactoside 2-alpha-L-fucosyltransferase activity"/>
    <property type="evidence" value="ECO:0007669"/>
    <property type="project" value="InterPro"/>
</dbReference>
<feature type="compositionally biased region" description="Low complexity" evidence="11">
    <location>
        <begin position="742"/>
        <end position="751"/>
    </location>
</feature>
<dbReference type="EMBL" id="JAHDVG010000469">
    <property type="protein sequence ID" value="KAH1180895.1"/>
    <property type="molecule type" value="Genomic_DNA"/>
</dbReference>
<keyword evidence="7 9" id="KW-0812">Transmembrane</keyword>
<dbReference type="GO" id="GO:0032580">
    <property type="term" value="C:Golgi cisterna membrane"/>
    <property type="evidence" value="ECO:0007669"/>
    <property type="project" value="UniProtKB-SubCell"/>
</dbReference>
<dbReference type="Gene3D" id="3.30.470.10">
    <property type="match status" value="1"/>
</dbReference>